<reference evidence="1" key="1">
    <citation type="submission" date="2018-05" db="EMBL/GenBank/DDBJ databases">
        <authorList>
            <person name="Lanie J.A."/>
            <person name="Ng W.-L."/>
            <person name="Kazmierczak K.M."/>
            <person name="Andrzejewski T.M."/>
            <person name="Davidsen T.M."/>
            <person name="Wayne K.J."/>
            <person name="Tettelin H."/>
            <person name="Glass J.I."/>
            <person name="Rusch D."/>
            <person name="Podicherti R."/>
            <person name="Tsui H.-C.T."/>
            <person name="Winkler M.E."/>
        </authorList>
    </citation>
    <scope>NUCLEOTIDE SEQUENCE</scope>
</reference>
<sequence length="32" mass="3387">MSPFVVVHTSTLCPSLEYLIIIPPQALVSSSG</sequence>
<accession>A0A382KBA7</accession>
<dbReference type="EMBL" id="UINC01079353">
    <property type="protein sequence ID" value="SVC21276.1"/>
    <property type="molecule type" value="Genomic_DNA"/>
</dbReference>
<protein>
    <submittedName>
        <fullName evidence="1">Uncharacterized protein</fullName>
    </submittedName>
</protein>
<evidence type="ECO:0000313" key="1">
    <source>
        <dbReference type="EMBL" id="SVC21276.1"/>
    </source>
</evidence>
<proteinExistence type="predicted"/>
<gene>
    <name evidence="1" type="ORF">METZ01_LOCUS274130</name>
</gene>
<organism evidence="1">
    <name type="scientific">marine metagenome</name>
    <dbReference type="NCBI Taxonomy" id="408172"/>
    <lineage>
        <taxon>unclassified sequences</taxon>
        <taxon>metagenomes</taxon>
        <taxon>ecological metagenomes</taxon>
    </lineage>
</organism>
<name>A0A382KBA7_9ZZZZ</name>
<dbReference type="AlphaFoldDB" id="A0A382KBA7"/>